<gene>
    <name evidence="1" type="ORF">KDAU_13190</name>
</gene>
<organism evidence="1 2">
    <name type="scientific">Dictyobacter aurantiacus</name>
    <dbReference type="NCBI Taxonomy" id="1936993"/>
    <lineage>
        <taxon>Bacteria</taxon>
        <taxon>Bacillati</taxon>
        <taxon>Chloroflexota</taxon>
        <taxon>Ktedonobacteria</taxon>
        <taxon>Ktedonobacterales</taxon>
        <taxon>Dictyobacteraceae</taxon>
        <taxon>Dictyobacter</taxon>
    </lineage>
</organism>
<dbReference type="EMBL" id="BIFQ01000001">
    <property type="protein sequence ID" value="GCE03990.1"/>
    <property type="molecule type" value="Genomic_DNA"/>
</dbReference>
<comment type="caution">
    <text evidence="1">The sequence shown here is derived from an EMBL/GenBank/DDBJ whole genome shotgun (WGS) entry which is preliminary data.</text>
</comment>
<name>A0A401ZAT7_9CHLR</name>
<accession>A0A401ZAT7</accession>
<keyword evidence="2" id="KW-1185">Reference proteome</keyword>
<protein>
    <submittedName>
        <fullName evidence="1">Uncharacterized protein</fullName>
    </submittedName>
</protein>
<evidence type="ECO:0000313" key="2">
    <source>
        <dbReference type="Proteomes" id="UP000287224"/>
    </source>
</evidence>
<sequence length="111" mass="12385">MVLLGGIDQVEIDGKSANYIDGGIQITLAHNAQDLLLHIVNLLLDRDFLGIVYLFQTLTLVAQADAKATQLLYCIKDLMAFVPLNRLPQCVAQDTYILSERMVFFSTVHSF</sequence>
<dbReference type="AlphaFoldDB" id="A0A401ZAT7"/>
<reference evidence="2" key="1">
    <citation type="submission" date="2018-12" db="EMBL/GenBank/DDBJ databases">
        <title>Tengunoibacter tsumagoiensis gen. nov., sp. nov., Dictyobacter kobayashii sp. nov., D. alpinus sp. nov., and D. joshuensis sp. nov. and description of Dictyobacteraceae fam. nov. within the order Ktedonobacterales isolated from Tengu-no-mugimeshi.</title>
        <authorList>
            <person name="Wang C.M."/>
            <person name="Zheng Y."/>
            <person name="Sakai Y."/>
            <person name="Toyoda A."/>
            <person name="Minakuchi Y."/>
            <person name="Abe K."/>
            <person name="Yokota A."/>
            <person name="Yabe S."/>
        </authorList>
    </citation>
    <scope>NUCLEOTIDE SEQUENCE [LARGE SCALE GENOMIC DNA]</scope>
    <source>
        <strain evidence="2">S-27</strain>
    </source>
</reference>
<dbReference type="Proteomes" id="UP000287224">
    <property type="component" value="Unassembled WGS sequence"/>
</dbReference>
<proteinExistence type="predicted"/>
<evidence type="ECO:0000313" key="1">
    <source>
        <dbReference type="EMBL" id="GCE03990.1"/>
    </source>
</evidence>